<dbReference type="HOGENOM" id="CLU_884345_0_0_7"/>
<dbReference type="Proteomes" id="UP000006431">
    <property type="component" value="Unassembled WGS sequence"/>
</dbReference>
<dbReference type="CDD" id="cd11304">
    <property type="entry name" value="Cadherin_repeat"/>
    <property type="match status" value="1"/>
</dbReference>
<comment type="caution">
    <text evidence="2">The sequence shown here is derived from an EMBL/GenBank/DDBJ whole genome shotgun (WGS) entry which is preliminary data.</text>
</comment>
<keyword evidence="3" id="KW-1185">Reference proteome</keyword>
<protein>
    <recommendedName>
        <fullName evidence="1">Cadherin domain-containing protein</fullName>
    </recommendedName>
</protein>
<dbReference type="InterPro" id="IPR040853">
    <property type="entry name" value="RapA2_cadherin-like"/>
</dbReference>
<dbReference type="RefSeq" id="WP_008338565.1">
    <property type="nucleotide sequence ID" value="NZ_AFRZ01000001.1"/>
</dbReference>
<dbReference type="PROSITE" id="PS50268">
    <property type="entry name" value="CADHERIN_2"/>
    <property type="match status" value="1"/>
</dbReference>
<organism evidence="2 3">
    <name type="scientific">Sulfurimonas gotlandica (strain DSM 19862 / JCM 16533 / GD1)</name>
    <dbReference type="NCBI Taxonomy" id="929558"/>
    <lineage>
        <taxon>Bacteria</taxon>
        <taxon>Pseudomonadati</taxon>
        <taxon>Campylobacterota</taxon>
        <taxon>Epsilonproteobacteria</taxon>
        <taxon>Campylobacterales</taxon>
        <taxon>Sulfurimonadaceae</taxon>
        <taxon>Sulfurimonas</taxon>
    </lineage>
</organism>
<feature type="non-terminal residue" evidence="2">
    <location>
        <position position="315"/>
    </location>
</feature>
<dbReference type="OrthoDB" id="468094at2"/>
<dbReference type="SMART" id="SM00112">
    <property type="entry name" value="CA"/>
    <property type="match status" value="1"/>
</dbReference>
<gene>
    <name evidence="2" type="ORF">SMGD1_0001</name>
</gene>
<dbReference type="EMBL" id="AFRZ01000001">
    <property type="protein sequence ID" value="EHP28528.1"/>
    <property type="molecule type" value="Genomic_DNA"/>
</dbReference>
<dbReference type="GO" id="GO:0005509">
    <property type="term" value="F:calcium ion binding"/>
    <property type="evidence" value="ECO:0007669"/>
    <property type="project" value="InterPro"/>
</dbReference>
<dbReference type="GO" id="GO:0007156">
    <property type="term" value="P:homophilic cell adhesion via plasma membrane adhesion molecules"/>
    <property type="evidence" value="ECO:0007669"/>
    <property type="project" value="InterPro"/>
</dbReference>
<feature type="domain" description="Cadherin" evidence="1">
    <location>
        <begin position="141"/>
        <end position="251"/>
    </location>
</feature>
<dbReference type="PATRIC" id="fig|929558.9.peg.864"/>
<dbReference type="AlphaFoldDB" id="B6BL77"/>
<dbReference type="STRING" id="929558.SMGD1_0001"/>
<evidence type="ECO:0000313" key="3">
    <source>
        <dbReference type="Proteomes" id="UP000006431"/>
    </source>
</evidence>
<proteinExistence type="predicted"/>
<dbReference type="InterPro" id="IPR002126">
    <property type="entry name" value="Cadherin-like_dom"/>
</dbReference>
<dbReference type="Gene3D" id="2.60.40.60">
    <property type="entry name" value="Cadherins"/>
    <property type="match status" value="1"/>
</dbReference>
<dbReference type="eggNOG" id="COG2931">
    <property type="taxonomic scope" value="Bacteria"/>
</dbReference>
<reference evidence="2 3" key="1">
    <citation type="journal article" date="2012" name="Proc. Natl. Acad. Sci. U.S.A.">
        <title>Genome and physiology of a model Epsilonproteobacterium responsible for sulfide detoxification in marine oxygen depletion zones.</title>
        <authorList>
            <person name="Grote J."/>
            <person name="Schott T."/>
            <person name="Bruckner C.G."/>
            <person name="Glockner F.O."/>
            <person name="Jost G."/>
            <person name="Teeling H."/>
            <person name="Labrenz M."/>
            <person name="Jurgens K."/>
        </authorList>
    </citation>
    <scope>NUCLEOTIDE SEQUENCE [LARGE SCALE GENOMIC DNA]</scope>
    <source>
        <strain evidence="2 3">GD1</strain>
    </source>
</reference>
<evidence type="ECO:0000313" key="2">
    <source>
        <dbReference type="EMBL" id="EHP28528.1"/>
    </source>
</evidence>
<dbReference type="GO" id="GO:0016020">
    <property type="term" value="C:membrane"/>
    <property type="evidence" value="ECO:0007669"/>
    <property type="project" value="InterPro"/>
</dbReference>
<accession>H1FRH5</accession>
<sequence length="315" mass="33407">MATGKVIGRVEVSTGNVKIVDVNGNLRDTGYEGLMYEGEQIYSDDVNALFQIKYLALPEATAYDGIFRVLADGSVISGLDGNENYFGDDIDFMETAAGDAGPDGSSAFLEEIPMDESSLLGFGRGADDTRYGEGITNFGVVSETDGTPPVITSDNEVIFDENDPDAVMTVTALDTSAVTFSISGLDSALFTIDPITGVLRFNDAPDYENPLDTGGDNEYNILVTVTDALGNFTTQLLSINVNNLNDNIPTADDAANSAIEDGVVVSGQLVGQDADGNEIRYELGEDTLGEDEGTLVFNSDGSYTYDVGDDFQDLA</sequence>
<evidence type="ECO:0000259" key="1">
    <source>
        <dbReference type="PROSITE" id="PS50268"/>
    </source>
</evidence>
<dbReference type="Pfam" id="PF17803">
    <property type="entry name" value="Cadherin_4"/>
    <property type="match status" value="1"/>
</dbReference>
<dbReference type="InterPro" id="IPR015919">
    <property type="entry name" value="Cadherin-like_sf"/>
</dbReference>
<dbReference type="SUPFAM" id="SSF49313">
    <property type="entry name" value="Cadherin-like"/>
    <property type="match status" value="1"/>
</dbReference>
<name>B6BL77_SULGG</name>
<accession>B6BL77</accession>